<dbReference type="PRINTS" id="PR00691">
    <property type="entry name" value="ADHESINB"/>
</dbReference>
<dbReference type="Pfam" id="PF01297">
    <property type="entry name" value="ZnuA"/>
    <property type="match status" value="1"/>
</dbReference>
<feature type="chain" id="PRO_5038489837" evidence="7">
    <location>
        <begin position="23"/>
        <end position="319"/>
    </location>
</feature>
<dbReference type="GO" id="GO:0030313">
    <property type="term" value="C:cell envelope"/>
    <property type="evidence" value="ECO:0007669"/>
    <property type="project" value="UniProtKB-SubCell"/>
</dbReference>
<proteinExistence type="inferred from homology"/>
<dbReference type="GO" id="GO:0046872">
    <property type="term" value="F:metal ion binding"/>
    <property type="evidence" value="ECO:0007669"/>
    <property type="project" value="UniProtKB-KW"/>
</dbReference>
<dbReference type="PANTHER" id="PTHR42953">
    <property type="entry name" value="HIGH-AFFINITY ZINC UPTAKE SYSTEM PROTEIN ZNUA-RELATED"/>
    <property type="match status" value="1"/>
</dbReference>
<evidence type="ECO:0000256" key="6">
    <source>
        <dbReference type="SAM" id="MobiDB-lite"/>
    </source>
</evidence>
<dbReference type="Gene3D" id="3.40.50.1980">
    <property type="entry name" value="Nitrogenase molybdenum iron protein domain"/>
    <property type="match status" value="2"/>
</dbReference>
<dbReference type="GO" id="GO:0007155">
    <property type="term" value="P:cell adhesion"/>
    <property type="evidence" value="ECO:0007669"/>
    <property type="project" value="InterPro"/>
</dbReference>
<dbReference type="PANTHER" id="PTHR42953:SF1">
    <property type="entry name" value="METAL-BINDING PROTEIN HI_0362-RELATED"/>
    <property type="match status" value="1"/>
</dbReference>
<dbReference type="PRINTS" id="PR00690">
    <property type="entry name" value="ADHESNFAMILY"/>
</dbReference>
<dbReference type="RefSeq" id="WP_193517502.1">
    <property type="nucleotide sequence ID" value="NZ_BMXL01000004.1"/>
</dbReference>
<sequence length="319" mass="34791">MPRTAATTATALATTLALTLTACSTPRTPHHDEERPLVLTTFTVLADMTRNIAGNRLQVASLTRPGAEIHGYEPTPDDLVRGNEADLILQNGLGLETWLTQFTDQIHAPTHTLTEGIDTIPITSGNHQGQPNPHAWMSPDNGPTYVDNIQKALTELDPEGAHHYEQTAQNYKTDITQVGTDLHNALTEVPEHTRALVTCEGAFSYLARDTGLTETYLWPTNAENEGTPQQIASVTQFVEDNDIPTVFCETTVNDSAQQAVAHDTGAHMGEPLYVDSLSPPEGPVPTYLDLLRHDAQAITQGLTPTQPPNNQDEKEDHQE</sequence>
<dbReference type="GO" id="GO:0030001">
    <property type="term" value="P:metal ion transport"/>
    <property type="evidence" value="ECO:0007669"/>
    <property type="project" value="InterPro"/>
</dbReference>
<dbReference type="InterPro" id="IPR006129">
    <property type="entry name" value="AdhesinB"/>
</dbReference>
<dbReference type="SUPFAM" id="SSF53807">
    <property type="entry name" value="Helical backbone' metal receptor"/>
    <property type="match status" value="1"/>
</dbReference>
<dbReference type="AlphaFoldDB" id="A0A919CGU8"/>
<feature type="signal peptide" evidence="7">
    <location>
        <begin position="1"/>
        <end position="22"/>
    </location>
</feature>
<dbReference type="Proteomes" id="UP000654947">
    <property type="component" value="Unassembled WGS sequence"/>
</dbReference>
<evidence type="ECO:0000313" key="9">
    <source>
        <dbReference type="Proteomes" id="UP000654947"/>
    </source>
</evidence>
<evidence type="ECO:0000256" key="1">
    <source>
        <dbReference type="ARBA" id="ARBA00004196"/>
    </source>
</evidence>
<reference evidence="8 9" key="1">
    <citation type="journal article" date="2014" name="Int. J. Syst. Evol. Microbiol.">
        <title>Complete genome sequence of Corynebacterium casei LMG S-19264T (=DSM 44701T), isolated from a smear-ripened cheese.</title>
        <authorList>
            <consortium name="US DOE Joint Genome Institute (JGI-PGF)"/>
            <person name="Walter F."/>
            <person name="Albersmeier A."/>
            <person name="Kalinowski J."/>
            <person name="Ruckert C."/>
        </authorList>
    </citation>
    <scope>NUCLEOTIDE SEQUENCE [LARGE SCALE GENOMIC DNA]</scope>
    <source>
        <strain evidence="8 9">KCTC 19473</strain>
    </source>
</reference>
<name>A0A919CGU8_9ACTN</name>
<keyword evidence="3" id="KW-0479">Metal-binding</keyword>
<feature type="compositionally biased region" description="Polar residues" evidence="6">
    <location>
        <begin position="300"/>
        <end position="310"/>
    </location>
</feature>
<evidence type="ECO:0000256" key="5">
    <source>
        <dbReference type="RuleBase" id="RU003512"/>
    </source>
</evidence>
<keyword evidence="2 5" id="KW-0813">Transport</keyword>
<evidence type="ECO:0000256" key="2">
    <source>
        <dbReference type="ARBA" id="ARBA00022448"/>
    </source>
</evidence>
<dbReference type="EMBL" id="BMXL01000004">
    <property type="protein sequence ID" value="GHD19693.1"/>
    <property type="molecule type" value="Genomic_DNA"/>
</dbReference>
<comment type="similarity">
    <text evidence="5">Belongs to the bacterial solute-binding protein 9 family.</text>
</comment>
<evidence type="ECO:0000256" key="4">
    <source>
        <dbReference type="ARBA" id="ARBA00022729"/>
    </source>
</evidence>
<dbReference type="InterPro" id="IPR006128">
    <property type="entry name" value="Lipoprotein_PsaA-like"/>
</dbReference>
<organism evidence="8 9">
    <name type="scientific">Nocardiopsis kunsanensis</name>
    <dbReference type="NCBI Taxonomy" id="141693"/>
    <lineage>
        <taxon>Bacteria</taxon>
        <taxon>Bacillati</taxon>
        <taxon>Actinomycetota</taxon>
        <taxon>Actinomycetes</taxon>
        <taxon>Streptosporangiales</taxon>
        <taxon>Nocardiopsidaceae</taxon>
        <taxon>Nocardiopsis</taxon>
    </lineage>
</organism>
<protein>
    <submittedName>
        <fullName evidence="8">Metal ABC transporter substrate-binding protein</fullName>
    </submittedName>
</protein>
<comment type="subcellular location">
    <subcellularLocation>
        <location evidence="1">Cell envelope</location>
    </subcellularLocation>
</comment>
<dbReference type="CDD" id="cd01137">
    <property type="entry name" value="PsaA"/>
    <property type="match status" value="1"/>
</dbReference>
<evidence type="ECO:0000256" key="3">
    <source>
        <dbReference type="ARBA" id="ARBA00022723"/>
    </source>
</evidence>
<gene>
    <name evidence="8" type="ORF">GCM10007147_10820</name>
</gene>
<evidence type="ECO:0000313" key="8">
    <source>
        <dbReference type="EMBL" id="GHD19693.1"/>
    </source>
</evidence>
<keyword evidence="9" id="KW-1185">Reference proteome</keyword>
<dbReference type="PROSITE" id="PS51257">
    <property type="entry name" value="PROKAR_LIPOPROTEIN"/>
    <property type="match status" value="1"/>
</dbReference>
<dbReference type="InterPro" id="IPR006127">
    <property type="entry name" value="ZnuA-like"/>
</dbReference>
<comment type="caution">
    <text evidence="8">The sequence shown here is derived from an EMBL/GenBank/DDBJ whole genome shotgun (WGS) entry which is preliminary data.</text>
</comment>
<dbReference type="InterPro" id="IPR050492">
    <property type="entry name" value="Bact_metal-bind_prot9"/>
</dbReference>
<keyword evidence="4 7" id="KW-0732">Signal</keyword>
<feature type="region of interest" description="Disordered" evidence="6">
    <location>
        <begin position="300"/>
        <end position="319"/>
    </location>
</feature>
<evidence type="ECO:0000256" key="7">
    <source>
        <dbReference type="SAM" id="SignalP"/>
    </source>
</evidence>
<accession>A0A919CGU8</accession>